<dbReference type="Proteomes" id="UP001170959">
    <property type="component" value="Unassembled WGS sequence"/>
</dbReference>
<evidence type="ECO:0000256" key="2">
    <source>
        <dbReference type="ARBA" id="ARBA00023080"/>
    </source>
</evidence>
<dbReference type="GO" id="GO:0008829">
    <property type="term" value="F:dCTP deaminase activity"/>
    <property type="evidence" value="ECO:0007669"/>
    <property type="project" value="InterPro"/>
</dbReference>
<dbReference type="InterPro" id="IPR036157">
    <property type="entry name" value="dUTPase-like_sf"/>
</dbReference>
<evidence type="ECO:0000313" key="3">
    <source>
        <dbReference type="EMBL" id="MDM1072283.1"/>
    </source>
</evidence>
<organism evidence="3 4">
    <name type="scientific">Empedobacter brevis</name>
    <dbReference type="NCBI Taxonomy" id="247"/>
    <lineage>
        <taxon>Bacteria</taxon>
        <taxon>Pseudomonadati</taxon>
        <taxon>Bacteroidota</taxon>
        <taxon>Flavobacteriia</taxon>
        <taxon>Flavobacteriales</taxon>
        <taxon>Weeksellaceae</taxon>
        <taxon>Empedobacter</taxon>
    </lineage>
</organism>
<dbReference type="Gene3D" id="2.70.40.10">
    <property type="match status" value="1"/>
</dbReference>
<reference evidence="3" key="2">
    <citation type="journal article" date="2022" name="Sci. Total Environ.">
        <title>Prevalence, transmission, and molecular epidemiology of tet(X)-positive bacteria among humans, animals, and environmental niches in China: An epidemiological, and genomic-based study.</title>
        <authorList>
            <person name="Dong N."/>
            <person name="Zeng Y."/>
            <person name="Cai C."/>
            <person name="Sun C."/>
            <person name="Lu J."/>
            <person name="Liu C."/>
            <person name="Zhou H."/>
            <person name="Sun Q."/>
            <person name="Shu L."/>
            <person name="Wang H."/>
            <person name="Wang Y."/>
            <person name="Wang S."/>
            <person name="Wu C."/>
            <person name="Chan E.W."/>
            <person name="Chen G."/>
            <person name="Shen Z."/>
            <person name="Chen S."/>
            <person name="Zhang R."/>
        </authorList>
    </citation>
    <scope>NUCLEOTIDE SEQUENCE</scope>
    <source>
        <strain evidence="3">R655-4</strain>
    </source>
</reference>
<keyword evidence="2" id="KW-0546">Nucleotide metabolism</keyword>
<dbReference type="InterPro" id="IPR033704">
    <property type="entry name" value="dUTPase_trimeric"/>
</dbReference>
<dbReference type="CDD" id="cd07557">
    <property type="entry name" value="trimeric_dUTPase"/>
    <property type="match status" value="1"/>
</dbReference>
<dbReference type="InterPro" id="IPR011962">
    <property type="entry name" value="dCTP_deaminase"/>
</dbReference>
<dbReference type="AlphaFoldDB" id="A0AAJ1QDW3"/>
<evidence type="ECO:0000256" key="1">
    <source>
        <dbReference type="ARBA" id="ARBA00022801"/>
    </source>
</evidence>
<dbReference type="RefSeq" id="WP_286492577.1">
    <property type="nucleotide sequence ID" value="NZ_JACAGJ010000003.1"/>
</dbReference>
<keyword evidence="1" id="KW-0378">Hydrolase</keyword>
<gene>
    <name evidence="3" type="ORF">HX001_07225</name>
</gene>
<name>A0AAJ1QDW3_9FLAO</name>
<dbReference type="EMBL" id="JACAGJ010000003">
    <property type="protein sequence ID" value="MDM1072283.1"/>
    <property type="molecule type" value="Genomic_DNA"/>
</dbReference>
<dbReference type="GO" id="GO:0006229">
    <property type="term" value="P:dUTP biosynthetic process"/>
    <property type="evidence" value="ECO:0007669"/>
    <property type="project" value="InterPro"/>
</dbReference>
<proteinExistence type="predicted"/>
<evidence type="ECO:0000313" key="4">
    <source>
        <dbReference type="Proteomes" id="UP001170959"/>
    </source>
</evidence>
<accession>A0AAJ1QDW3</accession>
<sequence length="279" mass="31486">MPFLGPTELKNILSQNNIITDGEGNTVYNEKRVEEAAYALSLGTEAYRTDSKDRKIEILDEKCRTIEINPGQFTLLMTDEYVCIPKNKLAFISIKAKQKLKGLINVSGFHVDPGFEGKLLFSVYNAGPSTITLESKKPYFLIFFADLASEASEDEAYNEEKNHHQGQKSIRLDYIDALKSGDLSSPNELLKQINEQKDSIERIKWIAGIVITIAIGTAIKFWFDFNSYKTGVNDGMKIEQLDKDIDIKIKKIVDDSISLYIKDAIQTKELLKDGKQTSK</sequence>
<reference evidence="3" key="1">
    <citation type="submission" date="2020-06" db="EMBL/GenBank/DDBJ databases">
        <authorList>
            <person name="Dong N."/>
        </authorList>
    </citation>
    <scope>NUCLEOTIDE SEQUENCE</scope>
    <source>
        <strain evidence="3">R655-4</strain>
    </source>
</reference>
<dbReference type="SUPFAM" id="SSF51283">
    <property type="entry name" value="dUTPase-like"/>
    <property type="match status" value="1"/>
</dbReference>
<protein>
    <submittedName>
        <fullName evidence="3">Deoxycytidine triphosphate deaminase</fullName>
    </submittedName>
</protein>
<dbReference type="Pfam" id="PF22769">
    <property type="entry name" value="DCD"/>
    <property type="match status" value="1"/>
</dbReference>
<comment type="caution">
    <text evidence="3">The sequence shown here is derived from an EMBL/GenBank/DDBJ whole genome shotgun (WGS) entry which is preliminary data.</text>
</comment>